<accession>A0ABT5SLS8</accession>
<organism evidence="1 2">
    <name type="scientific">Microbacterium thalli</name>
    <dbReference type="NCBI Taxonomy" id="3027921"/>
    <lineage>
        <taxon>Bacteria</taxon>
        <taxon>Bacillati</taxon>
        <taxon>Actinomycetota</taxon>
        <taxon>Actinomycetes</taxon>
        <taxon>Micrococcales</taxon>
        <taxon>Microbacteriaceae</taxon>
        <taxon>Microbacterium</taxon>
    </lineage>
</organism>
<dbReference type="Proteomes" id="UP001218170">
    <property type="component" value="Unassembled WGS sequence"/>
</dbReference>
<protein>
    <submittedName>
        <fullName evidence="1">Uncharacterized protein</fullName>
    </submittedName>
</protein>
<sequence>MTMIEIDVDERGRASLKSAGVAPGRYRVSRNADAFKFEPVKSYTTAELLALSDPVVIAAHKAVRETPELYTPADDLP</sequence>
<name>A0ABT5SLS8_9MICO</name>
<dbReference type="EMBL" id="JAQZCI010000003">
    <property type="protein sequence ID" value="MDD7963091.1"/>
    <property type="molecule type" value="Genomic_DNA"/>
</dbReference>
<evidence type="ECO:0000313" key="2">
    <source>
        <dbReference type="Proteomes" id="UP001218170"/>
    </source>
</evidence>
<evidence type="ECO:0000313" key="1">
    <source>
        <dbReference type="EMBL" id="MDD7963091.1"/>
    </source>
</evidence>
<keyword evidence="2" id="KW-1185">Reference proteome</keyword>
<proteinExistence type="predicted"/>
<gene>
    <name evidence="1" type="ORF">PUW80_12115</name>
</gene>
<dbReference type="RefSeq" id="WP_274264775.1">
    <property type="nucleotide sequence ID" value="NZ_JAQZCI010000003.1"/>
</dbReference>
<comment type="caution">
    <text evidence="1">The sequence shown here is derived from an EMBL/GenBank/DDBJ whole genome shotgun (WGS) entry which is preliminary data.</text>
</comment>
<reference evidence="1 2" key="1">
    <citation type="submission" date="2023-02" db="EMBL/GenBank/DDBJ databases">
        <title>Study of novel species of the Microbacterium genus.</title>
        <authorList>
            <person name="Arroyo-Herrera I."/>
            <person name="Roman-Ponce B."/>
            <person name="Vasquez-Murrieta M.S."/>
        </authorList>
    </citation>
    <scope>NUCLEOTIDE SEQUENCE [LARGE SCALE GENOMIC DNA]</scope>
    <source>
        <strain evidence="1 2">NE1TT3</strain>
    </source>
</reference>